<evidence type="ECO:0008006" key="4">
    <source>
        <dbReference type="Google" id="ProtNLM"/>
    </source>
</evidence>
<gene>
    <name evidence="2" type="ordered locus">Bacsa_3389</name>
</gene>
<feature type="transmembrane region" description="Helical" evidence="1">
    <location>
        <begin position="145"/>
        <end position="174"/>
    </location>
</feature>
<dbReference type="OrthoDB" id="9809196at2"/>
<dbReference type="AlphaFoldDB" id="F0R608"/>
<keyword evidence="1" id="KW-0472">Membrane</keyword>
<proteinExistence type="predicted"/>
<feature type="transmembrane region" description="Helical" evidence="1">
    <location>
        <begin position="326"/>
        <end position="345"/>
    </location>
</feature>
<dbReference type="eggNOG" id="COG1835">
    <property type="taxonomic scope" value="Bacteria"/>
</dbReference>
<feature type="transmembrane region" description="Helical" evidence="1">
    <location>
        <begin position="227"/>
        <end position="248"/>
    </location>
</feature>
<protein>
    <recommendedName>
        <fullName evidence="4">DUF4153 domain-containing protein</fullName>
    </recommendedName>
</protein>
<feature type="transmembrane region" description="Helical" evidence="1">
    <location>
        <begin position="52"/>
        <end position="72"/>
    </location>
</feature>
<evidence type="ECO:0000313" key="2">
    <source>
        <dbReference type="EMBL" id="ADY37914.1"/>
    </source>
</evidence>
<reference evidence="2 3" key="1">
    <citation type="journal article" date="2011" name="Stand. Genomic Sci.">
        <title>Complete genome sequence of Bacteroides salanitronis type strain (BL78).</title>
        <authorList>
            <person name="Gronow S."/>
            <person name="Held B."/>
            <person name="Lucas S."/>
            <person name="Lapidus A."/>
            <person name="Del Rio T.G."/>
            <person name="Nolan M."/>
            <person name="Tice H."/>
            <person name="Deshpande S."/>
            <person name="Cheng J.F."/>
            <person name="Pitluck S."/>
            <person name="Liolios K."/>
            <person name="Pagani I."/>
            <person name="Ivanova N."/>
            <person name="Mavromatis K."/>
            <person name="Pati A."/>
            <person name="Tapia R."/>
            <person name="Han C."/>
            <person name="Goodwin L."/>
            <person name="Chen A."/>
            <person name="Palaniappan K."/>
            <person name="Land M."/>
            <person name="Hauser L."/>
            <person name="Chang Y.J."/>
            <person name="Jeffries C.D."/>
            <person name="Brambilla E.M."/>
            <person name="Rohde M."/>
            <person name="Goker M."/>
            <person name="Detter J.C."/>
            <person name="Woyke T."/>
            <person name="Bristow J."/>
            <person name="Markowitz V."/>
            <person name="Hugenholtz P."/>
            <person name="Kyrpides N.C."/>
            <person name="Klenk H.P."/>
            <person name="Eisen J.A."/>
        </authorList>
    </citation>
    <scope>NUCLEOTIDE SEQUENCE [LARGE SCALE GENOMIC DNA]</scope>
    <source>
        <strain evidence="2 3">DSM 18170</strain>
    </source>
</reference>
<feature type="transmembrane region" description="Helical" evidence="1">
    <location>
        <begin position="84"/>
        <end position="102"/>
    </location>
</feature>
<accession>F0R608</accession>
<feature type="transmembrane region" description="Helical" evidence="1">
    <location>
        <begin position="114"/>
        <end position="133"/>
    </location>
</feature>
<dbReference type="Pfam" id="PF13687">
    <property type="entry name" value="DUF4153"/>
    <property type="match status" value="1"/>
</dbReference>
<evidence type="ECO:0000256" key="1">
    <source>
        <dbReference type="SAM" id="Phobius"/>
    </source>
</evidence>
<keyword evidence="1" id="KW-1133">Transmembrane helix</keyword>
<dbReference type="RefSeq" id="WP_013619271.1">
    <property type="nucleotide sequence ID" value="NC_015164.1"/>
</dbReference>
<dbReference type="KEGG" id="bsa:Bacsa_3389"/>
<feature type="transmembrane region" description="Helical" evidence="1">
    <location>
        <begin position="21"/>
        <end position="40"/>
    </location>
</feature>
<dbReference type="InterPro" id="IPR025291">
    <property type="entry name" value="DUF4153"/>
</dbReference>
<feature type="transmembrane region" description="Helical" evidence="1">
    <location>
        <begin position="294"/>
        <end position="314"/>
    </location>
</feature>
<organism evidence="2 3">
    <name type="scientific">Phocaeicola salanitronis (strain DSM 18170 / JCM 13657 / CCUG 60908 / BL78)</name>
    <name type="common">Bacteroides salanitronis</name>
    <dbReference type="NCBI Taxonomy" id="667015"/>
    <lineage>
        <taxon>Bacteria</taxon>
        <taxon>Pseudomonadati</taxon>
        <taxon>Bacteroidota</taxon>
        <taxon>Bacteroidia</taxon>
        <taxon>Bacteroidales</taxon>
        <taxon>Bacteroidaceae</taxon>
        <taxon>Phocaeicola</taxon>
    </lineage>
</organism>
<keyword evidence="1" id="KW-0812">Transmembrane</keyword>
<evidence type="ECO:0000313" key="3">
    <source>
        <dbReference type="Proteomes" id="UP000007486"/>
    </source>
</evidence>
<keyword evidence="3" id="KW-1185">Reference proteome</keyword>
<feature type="transmembrane region" description="Helical" evidence="1">
    <location>
        <begin position="186"/>
        <end position="207"/>
    </location>
</feature>
<dbReference type="Proteomes" id="UP000007486">
    <property type="component" value="Chromosome"/>
</dbReference>
<sequence length="579" mass="65184">MNRPWYQQIASILAGTLQTTLRRFPVTVLFGIALSVYLIHLIATDYETENKLIVIIGYYLSAGTLLSLTLHLWSEEMEHPVRKAIAHVLPHGLLIADALFLYSLSPGESLTEIGIAHGAAIFAIGISVFFLSFSRTKNDMPNWNFASASFGAFITSILIGSVMSLGTCLLAYSLQALFNIEVNHKAYGYIVTVCNVFLSLLLFLGMLPQGREKHNESPHASPFLNGIIRYLFLPLEMGYILVLYIYAAKILITWELPTGWVSWLVTLMMAGCIAIEFGIYPSRIGRERQTDKRIAYGLPLVALPLLVLMTVSIMRRFQDYGISINRLYLITFNAWCYIVCIGLILNKARRINWIPVSFSVIFLLTSVLPVNYAGITRNKIHADIENELKASGISSLPLSREGYEKWLASLPYAHAANINDRVRYMRNWFGWESISDLVDQDILLYSLPEAESPHFSYQGETEPSEPLPIPEGHNQVIEIDQYMSGADGSLPDKWWENGSLPVPLELTGDTVYFDLDTIWKLQAHTSGGTFPETAAMPPTALRCNSPDKSFVLTRFSLNYNKTNIEDTHLSFKGYLFYQK</sequence>
<feature type="transmembrane region" description="Helical" evidence="1">
    <location>
        <begin position="260"/>
        <end position="282"/>
    </location>
</feature>
<dbReference type="STRING" id="667015.Bacsa_3389"/>
<feature type="transmembrane region" description="Helical" evidence="1">
    <location>
        <begin position="352"/>
        <end position="372"/>
    </location>
</feature>
<name>F0R608_PHOSB</name>
<dbReference type="EMBL" id="CP002530">
    <property type="protein sequence ID" value="ADY37914.1"/>
    <property type="molecule type" value="Genomic_DNA"/>
</dbReference>
<dbReference type="HOGENOM" id="CLU_030795_2_0_10"/>